<evidence type="ECO:0000256" key="1">
    <source>
        <dbReference type="SAM" id="MobiDB-lite"/>
    </source>
</evidence>
<sequence>MFGSTGHPPAGPGTRRYTVVRPGAPAGAGGLIDVDGHAYAAHDAVDGTRILVRPDGYLGATPAA</sequence>
<organism evidence="2 3">
    <name type="scientific">Nocardia flavorosea</name>
    <dbReference type="NCBI Taxonomy" id="53429"/>
    <lineage>
        <taxon>Bacteria</taxon>
        <taxon>Bacillati</taxon>
        <taxon>Actinomycetota</taxon>
        <taxon>Actinomycetes</taxon>
        <taxon>Mycobacteriales</taxon>
        <taxon>Nocardiaceae</taxon>
        <taxon>Nocardia</taxon>
    </lineage>
</organism>
<accession>A0A846YPF3</accession>
<gene>
    <name evidence="2" type="ORF">HGA15_24245</name>
</gene>
<keyword evidence="3" id="KW-1185">Reference proteome</keyword>
<comment type="caution">
    <text evidence="2">The sequence shown here is derived from an EMBL/GenBank/DDBJ whole genome shotgun (WGS) entry which is preliminary data.</text>
</comment>
<proteinExistence type="predicted"/>
<evidence type="ECO:0000313" key="2">
    <source>
        <dbReference type="EMBL" id="NKY59208.1"/>
    </source>
</evidence>
<name>A0A846YPF3_9NOCA</name>
<dbReference type="EMBL" id="JAAXOT010000014">
    <property type="protein sequence ID" value="NKY59208.1"/>
    <property type="molecule type" value="Genomic_DNA"/>
</dbReference>
<protein>
    <submittedName>
        <fullName evidence="2">Uncharacterized protein</fullName>
    </submittedName>
</protein>
<reference evidence="2 3" key="1">
    <citation type="submission" date="2020-04" db="EMBL/GenBank/DDBJ databases">
        <title>MicrobeNet Type strains.</title>
        <authorList>
            <person name="Nicholson A.C."/>
        </authorList>
    </citation>
    <scope>NUCLEOTIDE SEQUENCE [LARGE SCALE GENOMIC DNA]</scope>
    <source>
        <strain evidence="2 3">JCM 3332</strain>
    </source>
</reference>
<evidence type="ECO:0000313" key="3">
    <source>
        <dbReference type="Proteomes" id="UP000570678"/>
    </source>
</evidence>
<feature type="region of interest" description="Disordered" evidence="1">
    <location>
        <begin position="1"/>
        <end position="22"/>
    </location>
</feature>
<dbReference type="AlphaFoldDB" id="A0A846YPF3"/>
<dbReference type="RefSeq" id="WP_062973930.1">
    <property type="nucleotide sequence ID" value="NZ_JAAXOT010000014.1"/>
</dbReference>
<dbReference type="Proteomes" id="UP000570678">
    <property type="component" value="Unassembled WGS sequence"/>
</dbReference>